<accession>A0A4R8R9Q1</accession>
<dbReference type="Proteomes" id="UP000295165">
    <property type="component" value="Unassembled WGS sequence"/>
</dbReference>
<dbReference type="EMBL" id="PECC01000027">
    <property type="protein sequence ID" value="TDZ50167.1"/>
    <property type="molecule type" value="Genomic_DNA"/>
</dbReference>
<comment type="caution">
    <text evidence="1">The sequence shown here is derived from an EMBL/GenBank/DDBJ whole genome shotgun (WGS) entry which is preliminary data.</text>
</comment>
<reference evidence="1 2" key="1">
    <citation type="journal article" date="2019" name="Sci. Rep.">
        <title>Extended insight into the Mycobacterium chelonae-abscessus complex through whole genome sequencing of Mycobacterium salmoniphilum outbreak and Mycobacterium salmoniphilum-like strains.</title>
        <authorList>
            <person name="Behra P.R.K."/>
            <person name="Das S."/>
            <person name="Pettersson B.M.F."/>
            <person name="Shirreff L."/>
            <person name="DuCote T."/>
            <person name="Jacobsson K.G."/>
            <person name="Ennis D.G."/>
            <person name="Kirsebom L.A."/>
        </authorList>
    </citation>
    <scope>NUCLEOTIDE SEQUENCE [LARGE SCALE GENOMIC DNA]</scope>
    <source>
        <strain evidence="1 2">CCUG 63697</strain>
    </source>
</reference>
<sequence>MGGTGNVYLPALLLRAHGTGRTSGGMCVRLCCHSVPNVIRMGRLHKKAEPAPSRRPIKAIPIRGQVYSEYGM</sequence>
<organism evidence="1 2">
    <name type="scientific">Mycobacteroides franklinii</name>
    <dbReference type="NCBI Taxonomy" id="948102"/>
    <lineage>
        <taxon>Bacteria</taxon>
        <taxon>Bacillati</taxon>
        <taxon>Actinomycetota</taxon>
        <taxon>Actinomycetes</taxon>
        <taxon>Mycobacteriales</taxon>
        <taxon>Mycobacteriaceae</taxon>
        <taxon>Mycobacteroides</taxon>
    </lineage>
</organism>
<evidence type="ECO:0000313" key="1">
    <source>
        <dbReference type="EMBL" id="TDZ50167.1"/>
    </source>
</evidence>
<proteinExistence type="predicted"/>
<protein>
    <submittedName>
        <fullName evidence="1">Uncharacterized protein</fullName>
    </submittedName>
</protein>
<keyword evidence="2" id="KW-1185">Reference proteome</keyword>
<name>A0A4R8R9Q1_9MYCO</name>
<gene>
    <name evidence="1" type="ORF">CCUG63697_01669</name>
</gene>
<dbReference type="AlphaFoldDB" id="A0A4R8R9Q1"/>
<evidence type="ECO:0000313" key="2">
    <source>
        <dbReference type="Proteomes" id="UP000295165"/>
    </source>
</evidence>